<feature type="non-terminal residue" evidence="1">
    <location>
        <position position="1"/>
    </location>
</feature>
<dbReference type="EMBL" id="JAXCGZ010000748">
    <property type="protein sequence ID" value="KAK7085599.1"/>
    <property type="molecule type" value="Genomic_DNA"/>
</dbReference>
<dbReference type="Proteomes" id="UP001381693">
    <property type="component" value="Unassembled WGS sequence"/>
</dbReference>
<organism evidence="1 2">
    <name type="scientific">Halocaridina rubra</name>
    <name type="common">Hawaiian red shrimp</name>
    <dbReference type="NCBI Taxonomy" id="373956"/>
    <lineage>
        <taxon>Eukaryota</taxon>
        <taxon>Metazoa</taxon>
        <taxon>Ecdysozoa</taxon>
        <taxon>Arthropoda</taxon>
        <taxon>Crustacea</taxon>
        <taxon>Multicrustacea</taxon>
        <taxon>Malacostraca</taxon>
        <taxon>Eumalacostraca</taxon>
        <taxon>Eucarida</taxon>
        <taxon>Decapoda</taxon>
        <taxon>Pleocyemata</taxon>
        <taxon>Caridea</taxon>
        <taxon>Atyoidea</taxon>
        <taxon>Atyidae</taxon>
        <taxon>Halocaridina</taxon>
    </lineage>
</organism>
<evidence type="ECO:0000313" key="2">
    <source>
        <dbReference type="Proteomes" id="UP001381693"/>
    </source>
</evidence>
<accession>A0AAN9AEH1</accession>
<evidence type="ECO:0000313" key="1">
    <source>
        <dbReference type="EMBL" id="KAK7085599.1"/>
    </source>
</evidence>
<keyword evidence="2" id="KW-1185">Reference proteome</keyword>
<protein>
    <submittedName>
        <fullName evidence="1">Uncharacterized protein</fullName>
    </submittedName>
</protein>
<comment type="caution">
    <text evidence="1">The sequence shown here is derived from an EMBL/GenBank/DDBJ whole genome shotgun (WGS) entry which is preliminary data.</text>
</comment>
<reference evidence="1 2" key="1">
    <citation type="submission" date="2023-11" db="EMBL/GenBank/DDBJ databases">
        <title>Halocaridina rubra genome assembly.</title>
        <authorList>
            <person name="Smith C."/>
        </authorList>
    </citation>
    <scope>NUCLEOTIDE SEQUENCE [LARGE SCALE GENOMIC DNA]</scope>
    <source>
        <strain evidence="1">EP-1</strain>
        <tissue evidence="1">Whole</tissue>
    </source>
</reference>
<name>A0AAN9AEH1_HALRR</name>
<sequence>NVKATTDKAHTPATIHMTITIRGHRFRNHFQFCHRYSRGSLDPIDVIANHGQCNTAISLTTPAEVNTDMGTSTAVHGYAKICVCAKNRQRGNGTVSIRNARESRPL</sequence>
<dbReference type="AlphaFoldDB" id="A0AAN9AEH1"/>
<proteinExistence type="predicted"/>
<gene>
    <name evidence="1" type="ORF">SK128_005513</name>
</gene>